<keyword evidence="2 5" id="KW-0813">Transport</keyword>
<evidence type="ECO:0000259" key="6">
    <source>
        <dbReference type="Pfam" id="PF11698"/>
    </source>
</evidence>
<dbReference type="Pfam" id="PF11698">
    <property type="entry name" value="V-ATPase_H_C"/>
    <property type="match status" value="1"/>
</dbReference>
<dbReference type="Gene3D" id="1.25.40.150">
    <property type="entry name" value="V-type ATPase, subunit H, C-terminal domain"/>
    <property type="match status" value="1"/>
</dbReference>
<dbReference type="SMART" id="SM00185">
    <property type="entry name" value="ARM"/>
    <property type="match status" value="4"/>
</dbReference>
<dbReference type="FunCoup" id="D8SAT3">
    <property type="interactions" value="5120"/>
</dbReference>
<evidence type="ECO:0000313" key="8">
    <source>
        <dbReference type="Proteomes" id="UP000001514"/>
    </source>
</evidence>
<dbReference type="Gene3D" id="1.25.10.10">
    <property type="entry name" value="Leucine-rich Repeat Variant"/>
    <property type="match status" value="1"/>
</dbReference>
<dbReference type="EMBL" id="GL377609">
    <property type="protein sequence ID" value="EFJ18482.1"/>
    <property type="molecule type" value="Genomic_DNA"/>
</dbReference>
<comment type="similarity">
    <text evidence="1 5">Belongs to the V-ATPase H subunit family.</text>
</comment>
<evidence type="ECO:0000256" key="4">
    <source>
        <dbReference type="ARBA" id="ARBA00023065"/>
    </source>
</evidence>
<dbReference type="SUPFAM" id="SSF48371">
    <property type="entry name" value="ARM repeat"/>
    <property type="match status" value="1"/>
</dbReference>
<evidence type="ECO:0000256" key="3">
    <source>
        <dbReference type="ARBA" id="ARBA00022781"/>
    </source>
</evidence>
<dbReference type="InterPro" id="IPR016024">
    <property type="entry name" value="ARM-type_fold"/>
</dbReference>
<dbReference type="Gramene" id="EFJ18482">
    <property type="protein sequence ID" value="EFJ18482"/>
    <property type="gene ID" value="SELMODRAFT_444469"/>
</dbReference>
<accession>D8SAT3</accession>
<dbReference type="Pfam" id="PF03224">
    <property type="entry name" value="V-ATPase_H_N"/>
    <property type="match status" value="1"/>
</dbReference>
<dbReference type="InterPro" id="IPR011989">
    <property type="entry name" value="ARM-like"/>
</dbReference>
<comment type="subunit">
    <text evidence="5">V-ATPase is a heteromultimeric enzyme made up of two complexes: the ATP-hydrolytic V1 complex and the proton translocation V0 complex.</text>
</comment>
<name>D8SAT3_SELML</name>
<keyword evidence="3 5" id="KW-0375">Hydrogen ion transport</keyword>
<dbReference type="InterPro" id="IPR018506">
    <property type="entry name" value="Cyt_B5_heme-BS"/>
</dbReference>
<sequence length="451" mass="51895">MDPPMDLTRDQVLTRDIPWENYLNAKLISSTDLQLLRRYDHKPEDAQIAMLEENGVAYVRVFLRLLDNITKEETVEYVVALVDEMLSVDPIKHAALFHDEEFSPEEIYRPFLSLLSRKNWFLQEKACKILTVLISARPRQQAVEVSQKPGPSKNVLQDVLQKLVSWLCIQLRHPSHPSRAIPTAVSSLATLLRDHGVKSMFVQLEGVKLLTPLISPATTQQYIQLLYEATLCMWLLSFYSLAVDAIAATRALPRLVEVARTSSKEKVVRVVILTLRNLLTKGTFARDMVELGMPKIIQNLKMQAWSDEDLTEALNLMEETLKKNLKLLSSFEKYKQEVLSGNLDWTPMHKDPLFWKENIKKFEENDFQVLRILVTILDNSRDPRTQAVACQDIAQFIQFHPAGRGIVLDMRAKDRVMRLMNHDNSEVRKEALICVQKLLLNAKYASFMQNK</sequence>
<dbReference type="KEGG" id="smo:SELMODRAFT_444469"/>
<evidence type="ECO:0000256" key="5">
    <source>
        <dbReference type="PIRNR" id="PIRNR032184"/>
    </source>
</evidence>
<dbReference type="OMA" id="HSGHLRW"/>
<dbReference type="AlphaFoldDB" id="D8SAT3"/>
<evidence type="ECO:0000256" key="2">
    <source>
        <dbReference type="ARBA" id="ARBA00022448"/>
    </source>
</evidence>
<protein>
    <recommendedName>
        <fullName evidence="5">V-type proton ATPase subunit H</fullName>
    </recommendedName>
</protein>
<gene>
    <name evidence="7" type="ORF">SELMODRAFT_444469</name>
</gene>
<evidence type="ECO:0000313" key="7">
    <source>
        <dbReference type="EMBL" id="EFJ18482.1"/>
    </source>
</evidence>
<dbReference type="InterPro" id="IPR011987">
    <property type="entry name" value="ATPase_V1-cplx_hsu_C"/>
</dbReference>
<dbReference type="InterPro" id="IPR038497">
    <property type="entry name" value="ATPase_V1-cplx_hsu_C_sf"/>
</dbReference>
<reference evidence="7 8" key="1">
    <citation type="journal article" date="2011" name="Science">
        <title>The Selaginella genome identifies genetic changes associated with the evolution of vascular plants.</title>
        <authorList>
            <person name="Banks J.A."/>
            <person name="Nishiyama T."/>
            <person name="Hasebe M."/>
            <person name="Bowman J.L."/>
            <person name="Gribskov M."/>
            <person name="dePamphilis C."/>
            <person name="Albert V.A."/>
            <person name="Aono N."/>
            <person name="Aoyama T."/>
            <person name="Ambrose B.A."/>
            <person name="Ashton N.W."/>
            <person name="Axtell M.J."/>
            <person name="Barker E."/>
            <person name="Barker M.S."/>
            <person name="Bennetzen J.L."/>
            <person name="Bonawitz N.D."/>
            <person name="Chapple C."/>
            <person name="Cheng C."/>
            <person name="Correa L.G."/>
            <person name="Dacre M."/>
            <person name="DeBarry J."/>
            <person name="Dreyer I."/>
            <person name="Elias M."/>
            <person name="Engstrom E.M."/>
            <person name="Estelle M."/>
            <person name="Feng L."/>
            <person name="Finet C."/>
            <person name="Floyd S.K."/>
            <person name="Frommer W.B."/>
            <person name="Fujita T."/>
            <person name="Gramzow L."/>
            <person name="Gutensohn M."/>
            <person name="Harholt J."/>
            <person name="Hattori M."/>
            <person name="Heyl A."/>
            <person name="Hirai T."/>
            <person name="Hiwatashi Y."/>
            <person name="Ishikawa M."/>
            <person name="Iwata M."/>
            <person name="Karol K.G."/>
            <person name="Koehler B."/>
            <person name="Kolukisaoglu U."/>
            <person name="Kubo M."/>
            <person name="Kurata T."/>
            <person name="Lalonde S."/>
            <person name="Li K."/>
            <person name="Li Y."/>
            <person name="Litt A."/>
            <person name="Lyons E."/>
            <person name="Manning G."/>
            <person name="Maruyama T."/>
            <person name="Michael T.P."/>
            <person name="Mikami K."/>
            <person name="Miyazaki S."/>
            <person name="Morinaga S."/>
            <person name="Murata T."/>
            <person name="Mueller-Roeber B."/>
            <person name="Nelson D.R."/>
            <person name="Obara M."/>
            <person name="Oguri Y."/>
            <person name="Olmstead R.G."/>
            <person name="Onodera N."/>
            <person name="Petersen B.L."/>
            <person name="Pils B."/>
            <person name="Prigge M."/>
            <person name="Rensing S.A."/>
            <person name="Riano-Pachon D.M."/>
            <person name="Roberts A.W."/>
            <person name="Sato Y."/>
            <person name="Scheller H.V."/>
            <person name="Schulz B."/>
            <person name="Schulz C."/>
            <person name="Shakirov E.V."/>
            <person name="Shibagaki N."/>
            <person name="Shinohara N."/>
            <person name="Shippen D.E."/>
            <person name="Soerensen I."/>
            <person name="Sotooka R."/>
            <person name="Sugimoto N."/>
            <person name="Sugita M."/>
            <person name="Sumikawa N."/>
            <person name="Tanurdzic M."/>
            <person name="Theissen G."/>
            <person name="Ulvskov P."/>
            <person name="Wakazuki S."/>
            <person name="Weng J.K."/>
            <person name="Willats W.W."/>
            <person name="Wipf D."/>
            <person name="Wolf P.G."/>
            <person name="Yang L."/>
            <person name="Zimmer A.D."/>
            <person name="Zhu Q."/>
            <person name="Mitros T."/>
            <person name="Hellsten U."/>
            <person name="Loque D."/>
            <person name="Otillar R."/>
            <person name="Salamov A."/>
            <person name="Schmutz J."/>
            <person name="Shapiro H."/>
            <person name="Lindquist E."/>
            <person name="Lucas S."/>
            <person name="Rokhsar D."/>
            <person name="Grigoriev I.V."/>
        </authorList>
    </citation>
    <scope>NUCLEOTIDE SEQUENCE [LARGE SCALE GENOMIC DNA]</scope>
</reference>
<dbReference type="HOGENOM" id="CLU_025709_3_0_1"/>
<dbReference type="PANTHER" id="PTHR10698:SF0">
    <property type="entry name" value="V-TYPE PROTON ATPASE SUBUNIT H"/>
    <property type="match status" value="1"/>
</dbReference>
<dbReference type="GO" id="GO:0000221">
    <property type="term" value="C:vacuolar proton-transporting V-type ATPase, V1 domain"/>
    <property type="evidence" value="ECO:0007669"/>
    <property type="project" value="UniProtKB-UniRule"/>
</dbReference>
<dbReference type="STRING" id="88036.D8SAT3"/>
<dbReference type="InterPro" id="IPR000225">
    <property type="entry name" value="Armadillo"/>
</dbReference>
<proteinExistence type="inferred from homology"/>
<dbReference type="eggNOG" id="KOG2759">
    <property type="taxonomic scope" value="Eukaryota"/>
</dbReference>
<dbReference type="Proteomes" id="UP000001514">
    <property type="component" value="Unassembled WGS sequence"/>
</dbReference>
<dbReference type="InParanoid" id="D8SAT3"/>
<keyword evidence="4 5" id="KW-0406">Ion transport</keyword>
<dbReference type="PIRSF" id="PIRSF032184">
    <property type="entry name" value="ATPase_V1_H"/>
    <property type="match status" value="1"/>
</dbReference>
<feature type="domain" description="ATPase V1 complex subunit H C-terminal" evidence="6">
    <location>
        <begin position="328"/>
        <end position="441"/>
    </location>
</feature>
<dbReference type="PANTHER" id="PTHR10698">
    <property type="entry name" value="V-TYPE PROTON ATPASE SUBUNIT H"/>
    <property type="match status" value="1"/>
</dbReference>
<keyword evidence="8" id="KW-1185">Reference proteome</keyword>
<organism evidence="8">
    <name type="scientific">Selaginella moellendorffii</name>
    <name type="common">Spikemoss</name>
    <dbReference type="NCBI Taxonomy" id="88036"/>
    <lineage>
        <taxon>Eukaryota</taxon>
        <taxon>Viridiplantae</taxon>
        <taxon>Streptophyta</taxon>
        <taxon>Embryophyta</taxon>
        <taxon>Tracheophyta</taxon>
        <taxon>Lycopodiopsida</taxon>
        <taxon>Selaginellales</taxon>
        <taxon>Selaginellaceae</taxon>
        <taxon>Selaginella</taxon>
    </lineage>
</organism>
<dbReference type="PROSITE" id="PS00191">
    <property type="entry name" value="CYTOCHROME_B5_1"/>
    <property type="match status" value="1"/>
</dbReference>
<dbReference type="InterPro" id="IPR004908">
    <property type="entry name" value="ATPase_V1-cplx_hsu"/>
</dbReference>
<evidence type="ECO:0000256" key="1">
    <source>
        <dbReference type="ARBA" id="ARBA00008613"/>
    </source>
</evidence>
<dbReference type="OrthoDB" id="10263554at2759"/>
<dbReference type="GO" id="GO:0020037">
    <property type="term" value="F:heme binding"/>
    <property type="evidence" value="ECO:0007669"/>
    <property type="project" value="InterPro"/>
</dbReference>
<dbReference type="GO" id="GO:0046961">
    <property type="term" value="F:proton-transporting ATPase activity, rotational mechanism"/>
    <property type="evidence" value="ECO:0007669"/>
    <property type="project" value="UniProtKB-UniRule"/>
</dbReference>
<comment type="function">
    <text evidence="5">Subunit of the V1 complex of vacuolar(H+)-ATPase (V-ATPase), a multisubunit enzyme composed of a peripheral complex (V1) that hydrolyzes ATP and a membrane integral complex (V0) that translocates protons. V-ATPase is responsible for acidifying and maintaining the pH of intracellular compartments.</text>
</comment>